<protein>
    <recommendedName>
        <fullName evidence="1">Putative glycogen debranching enzyme N-terminal domain-containing protein</fullName>
    </recommendedName>
</protein>
<gene>
    <name evidence="2" type="ORF">KDK_09370</name>
</gene>
<feature type="domain" description="Putative glycogen debranching enzyme N-terminal" evidence="1">
    <location>
        <begin position="14"/>
        <end position="203"/>
    </location>
</feature>
<evidence type="ECO:0000313" key="2">
    <source>
        <dbReference type="EMBL" id="GCE17137.1"/>
    </source>
</evidence>
<reference evidence="3" key="1">
    <citation type="submission" date="2018-12" db="EMBL/GenBank/DDBJ databases">
        <title>Tengunoibacter tsumagoiensis gen. nov., sp. nov., Dictyobacter kobayashii sp. nov., D. alpinus sp. nov., and D. joshuensis sp. nov. and description of Dictyobacteraceae fam. nov. within the order Ktedonobacterales isolated from Tengu-no-mugimeshi.</title>
        <authorList>
            <person name="Wang C.M."/>
            <person name="Zheng Y."/>
            <person name="Sakai Y."/>
            <person name="Toyoda A."/>
            <person name="Minakuchi Y."/>
            <person name="Abe K."/>
            <person name="Yokota A."/>
            <person name="Yabe S."/>
        </authorList>
    </citation>
    <scope>NUCLEOTIDE SEQUENCE [LARGE SCALE GENOMIC DNA]</scope>
    <source>
        <strain evidence="3">Uno11</strain>
    </source>
</reference>
<dbReference type="EMBL" id="BIFS01000001">
    <property type="protein sequence ID" value="GCE17137.1"/>
    <property type="molecule type" value="Genomic_DNA"/>
</dbReference>
<accession>A0A402ADE9</accession>
<dbReference type="RefSeq" id="WP_218031730.1">
    <property type="nucleotide sequence ID" value="NZ_BIFS01000001.1"/>
</dbReference>
<dbReference type="Pfam" id="PF14742">
    <property type="entry name" value="GDE_N_bis"/>
    <property type="match status" value="1"/>
</dbReference>
<keyword evidence="3" id="KW-1185">Reference proteome</keyword>
<dbReference type="Proteomes" id="UP000287188">
    <property type="component" value="Unassembled WGS sequence"/>
</dbReference>
<sequence>MPVEIRVGPPTITISQGRTFMVTTQAGEIISNTDQGVYAIDTRFLSFYRLYINQVPLQVINSSQLTFYAARYHLTNPHIETEDGVIDEQTLRVTINRVVHEGIHEDIDIANYTGKSIHFLLELSMRSDFADLFEVKSKHIVQRGQEQTQWDAQNRQLYTTYDNKDFHRAIRYCILNEVAVGYANGRLRIEIALAPNQHWHTCCEIRLEHGQHVKKPAPESCSQPSEDMNATKALLTSGREQSNDFEQRQERWQAHCTGITTSNHHIYRVYQQAVEDMGALRIYDMDVSDEA</sequence>
<evidence type="ECO:0000313" key="3">
    <source>
        <dbReference type="Proteomes" id="UP000287188"/>
    </source>
</evidence>
<evidence type="ECO:0000259" key="1">
    <source>
        <dbReference type="Pfam" id="PF14742"/>
    </source>
</evidence>
<name>A0A402ADE9_9CHLR</name>
<proteinExistence type="predicted"/>
<comment type="caution">
    <text evidence="2">The sequence shown here is derived from an EMBL/GenBank/DDBJ whole genome shotgun (WGS) entry which is preliminary data.</text>
</comment>
<dbReference type="InterPro" id="IPR032856">
    <property type="entry name" value="GDE_N_bis"/>
</dbReference>
<organism evidence="2 3">
    <name type="scientific">Dictyobacter kobayashii</name>
    <dbReference type="NCBI Taxonomy" id="2014872"/>
    <lineage>
        <taxon>Bacteria</taxon>
        <taxon>Bacillati</taxon>
        <taxon>Chloroflexota</taxon>
        <taxon>Ktedonobacteria</taxon>
        <taxon>Ktedonobacterales</taxon>
        <taxon>Dictyobacteraceae</taxon>
        <taxon>Dictyobacter</taxon>
    </lineage>
</organism>
<dbReference type="AlphaFoldDB" id="A0A402ADE9"/>